<protein>
    <submittedName>
        <fullName evidence="2">Uncharacterized protein</fullName>
    </submittedName>
</protein>
<feature type="compositionally biased region" description="Basic and acidic residues" evidence="1">
    <location>
        <begin position="102"/>
        <end position="113"/>
    </location>
</feature>
<dbReference type="Proteomes" id="UP000034883">
    <property type="component" value="Chromosome"/>
</dbReference>
<organism evidence="2 3">
    <name type="scientific">Sandaracinus amylolyticus</name>
    <dbReference type="NCBI Taxonomy" id="927083"/>
    <lineage>
        <taxon>Bacteria</taxon>
        <taxon>Pseudomonadati</taxon>
        <taxon>Myxococcota</taxon>
        <taxon>Polyangia</taxon>
        <taxon>Polyangiales</taxon>
        <taxon>Sandaracinaceae</taxon>
        <taxon>Sandaracinus</taxon>
    </lineage>
</organism>
<reference evidence="2 3" key="1">
    <citation type="submission" date="2015-03" db="EMBL/GenBank/DDBJ databases">
        <title>Genome assembly of Sandaracinus amylolyticus DSM 53668.</title>
        <authorList>
            <person name="Sharma G."/>
            <person name="Subramanian S."/>
        </authorList>
    </citation>
    <scope>NUCLEOTIDE SEQUENCE [LARGE SCALE GENOMIC DNA]</scope>
    <source>
        <strain evidence="2 3">DSM 53668</strain>
    </source>
</reference>
<feature type="compositionally biased region" description="Basic residues" evidence="1">
    <location>
        <begin position="128"/>
        <end position="138"/>
    </location>
</feature>
<feature type="compositionally biased region" description="Polar residues" evidence="1">
    <location>
        <begin position="90"/>
        <end position="100"/>
    </location>
</feature>
<dbReference type="EMBL" id="CP011125">
    <property type="protein sequence ID" value="AKF10210.1"/>
    <property type="molecule type" value="Genomic_DNA"/>
</dbReference>
<dbReference type="KEGG" id="samy:DB32_007359"/>
<evidence type="ECO:0000313" key="3">
    <source>
        <dbReference type="Proteomes" id="UP000034883"/>
    </source>
</evidence>
<feature type="region of interest" description="Disordered" evidence="1">
    <location>
        <begin position="128"/>
        <end position="148"/>
    </location>
</feature>
<evidence type="ECO:0000313" key="2">
    <source>
        <dbReference type="EMBL" id="AKF10210.1"/>
    </source>
</evidence>
<accession>A0A0F6YLR9</accession>
<proteinExistence type="predicted"/>
<gene>
    <name evidence="2" type="ORF">DB32_007359</name>
</gene>
<name>A0A0F6YLR9_9BACT</name>
<feature type="region of interest" description="Disordered" evidence="1">
    <location>
        <begin position="37"/>
        <end position="114"/>
    </location>
</feature>
<dbReference type="AlphaFoldDB" id="A0A0F6YLR9"/>
<evidence type="ECO:0000256" key="1">
    <source>
        <dbReference type="SAM" id="MobiDB-lite"/>
    </source>
</evidence>
<keyword evidence="3" id="KW-1185">Reference proteome</keyword>
<feature type="compositionally biased region" description="Low complexity" evidence="1">
    <location>
        <begin position="69"/>
        <end position="85"/>
    </location>
</feature>
<sequence>MAATASTPPRYSLHVSALIESMHARAASASYAARVAPTDALMPSPVMRPRRSVTHSSKVAGGRPNGANSSRSSVVSQQSKARSQAIVIASASNCAGSTSDGPHAEARSANARDVEDEDLRILLRRFGPRRGDRKRVVARTRISQFGPA</sequence>